<dbReference type="EMBL" id="CAADFJ010000106">
    <property type="protein sequence ID" value="VFK02884.1"/>
    <property type="molecule type" value="Genomic_DNA"/>
</dbReference>
<dbReference type="EMBL" id="CAADFG010000903">
    <property type="protein sequence ID" value="VFK08839.1"/>
    <property type="molecule type" value="Genomic_DNA"/>
</dbReference>
<evidence type="ECO:0000313" key="1">
    <source>
        <dbReference type="EMBL" id="VFJ97277.1"/>
    </source>
</evidence>
<reference evidence="3" key="1">
    <citation type="submission" date="2019-02" db="EMBL/GenBank/DDBJ databases">
        <authorList>
            <person name="Gruber-Vodicka R. H."/>
            <person name="Seah K. B. B."/>
        </authorList>
    </citation>
    <scope>NUCLEOTIDE SEQUENCE</scope>
    <source>
        <strain evidence="2">BECK_SA2B12</strain>
        <strain evidence="3">BECK_SA2B15</strain>
        <strain evidence="1">BECK_SA2B20</strain>
    </source>
</reference>
<dbReference type="EMBL" id="CAADFI010000108">
    <property type="protein sequence ID" value="VFJ97277.1"/>
    <property type="molecule type" value="Genomic_DNA"/>
</dbReference>
<gene>
    <name evidence="3" type="ORF">BECKH772A_GA0070896_109031</name>
    <name evidence="1" type="ORF">BECKH772B_GA0070898_1010811</name>
    <name evidence="2" type="ORF">BECKH772C_GA0070978_1010611</name>
</gene>
<name>A0A450VVM4_9GAMM</name>
<proteinExistence type="predicted"/>
<dbReference type="GO" id="GO:0016491">
    <property type="term" value="F:oxidoreductase activity"/>
    <property type="evidence" value="ECO:0007669"/>
    <property type="project" value="InterPro"/>
</dbReference>
<organism evidence="3">
    <name type="scientific">Candidatus Kentrum eta</name>
    <dbReference type="NCBI Taxonomy" id="2126337"/>
    <lineage>
        <taxon>Bacteria</taxon>
        <taxon>Pseudomonadati</taxon>
        <taxon>Pseudomonadota</taxon>
        <taxon>Gammaproteobacteria</taxon>
        <taxon>Candidatus Kentrum</taxon>
    </lineage>
</organism>
<evidence type="ECO:0000313" key="3">
    <source>
        <dbReference type="EMBL" id="VFK08839.1"/>
    </source>
</evidence>
<dbReference type="SUPFAM" id="SSF56821">
    <property type="entry name" value="Prismane protein-like"/>
    <property type="match status" value="1"/>
</dbReference>
<evidence type="ECO:0000313" key="2">
    <source>
        <dbReference type="EMBL" id="VFK02884.1"/>
    </source>
</evidence>
<protein>
    <submittedName>
        <fullName evidence="3">Uncharacterized protein</fullName>
    </submittedName>
</protein>
<dbReference type="InterPro" id="IPR011254">
    <property type="entry name" value="Prismane-like_sf"/>
</dbReference>
<dbReference type="AlphaFoldDB" id="A0A450VVM4"/>
<sequence length="72" mass="8242">MNTPNRDPRNLSINLDTRAMLARASEENIETVWDRLAAQQPQCGYCSLGLSYHNCSMGPCRIDPLYDESQYF</sequence>
<accession>A0A450VVM4</accession>